<accession>A0ABY9WB55</accession>
<evidence type="ECO:0000313" key="1">
    <source>
        <dbReference type="EMBL" id="WNF33341.1"/>
    </source>
</evidence>
<dbReference type="Proteomes" id="UP001303701">
    <property type="component" value="Chromosome"/>
</dbReference>
<reference evidence="1 2" key="1">
    <citation type="submission" date="2023-09" db="EMBL/GenBank/DDBJ databases">
        <title>Different Types of Thermotolerant Ring-Cleaving Dioxygenases derived from Aeribacillus composti HB-1 applied for multiple aromatic hydrocarbons removal.</title>
        <authorList>
            <person name="Cao L."/>
            <person name="Li M."/>
            <person name="Ma T."/>
        </authorList>
    </citation>
    <scope>NUCLEOTIDE SEQUENCE [LARGE SCALE GENOMIC DNA]</scope>
    <source>
        <strain evidence="1 2">HB-1</strain>
    </source>
</reference>
<sequence>MDQGTGAMMTALVAALEKVSHQNAYWTSRKMEKISRSPFKQYIEKITRTINEATRDPSMYLKNKVKTLIHQALKRLSRTRNYFGVIFIICMRLL</sequence>
<proteinExistence type="predicted"/>
<gene>
    <name evidence="1" type="ORF">RI196_01050</name>
</gene>
<dbReference type="EMBL" id="CP134501">
    <property type="protein sequence ID" value="WNF33341.1"/>
    <property type="molecule type" value="Genomic_DNA"/>
</dbReference>
<evidence type="ECO:0000313" key="2">
    <source>
        <dbReference type="Proteomes" id="UP001303701"/>
    </source>
</evidence>
<protein>
    <submittedName>
        <fullName evidence="1">Uncharacterized protein</fullName>
    </submittedName>
</protein>
<name>A0ABY9WB55_9BACI</name>
<dbReference type="RefSeq" id="WP_311066746.1">
    <property type="nucleotide sequence ID" value="NZ_CP134501.1"/>
</dbReference>
<dbReference type="GeneID" id="301124521"/>
<keyword evidence="2" id="KW-1185">Reference proteome</keyword>
<organism evidence="1 2">
    <name type="scientific">Aeribacillus composti</name>
    <dbReference type="NCBI Taxonomy" id="1868734"/>
    <lineage>
        <taxon>Bacteria</taxon>
        <taxon>Bacillati</taxon>
        <taxon>Bacillota</taxon>
        <taxon>Bacilli</taxon>
        <taxon>Bacillales</taxon>
        <taxon>Bacillaceae</taxon>
        <taxon>Aeribacillus</taxon>
    </lineage>
</organism>